<reference evidence="12" key="4">
    <citation type="submission" date="2025-09" db="UniProtKB">
        <authorList>
            <consortium name="Ensembl"/>
        </authorList>
    </citation>
    <scope>IDENTIFICATION</scope>
</reference>
<dbReference type="RefSeq" id="XP_010871419.2">
    <property type="nucleotide sequence ID" value="XM_010873117.5"/>
</dbReference>
<dbReference type="InterPro" id="IPR001314">
    <property type="entry name" value="Peptidase_S1A"/>
</dbReference>
<dbReference type="Bgee" id="ENSELUG00000013295">
    <property type="expression patterns" value="Expressed in pharyngeal gill and 10 other cell types or tissues"/>
</dbReference>
<dbReference type="PROSITE" id="PS50287">
    <property type="entry name" value="SRCR_2"/>
    <property type="match status" value="1"/>
</dbReference>
<dbReference type="PANTHER" id="PTHR24252">
    <property type="entry name" value="ACROSIN-RELATED"/>
    <property type="match status" value="1"/>
</dbReference>
<evidence type="ECO:0000256" key="6">
    <source>
        <dbReference type="PROSITE-ProRule" id="PRU00196"/>
    </source>
</evidence>
<dbReference type="Pfam" id="PF15494">
    <property type="entry name" value="SRCR_2"/>
    <property type="match status" value="1"/>
</dbReference>
<dbReference type="Gene3D" id="2.40.10.10">
    <property type="entry name" value="Trypsin-like serine proteases"/>
    <property type="match status" value="2"/>
</dbReference>
<dbReference type="Ensembl" id="ENSELUT00000021524.3">
    <property type="protein sequence ID" value="ENSELUP00000013083.2"/>
    <property type="gene ID" value="ENSELUG00000013295.3"/>
</dbReference>
<dbReference type="CDD" id="cd00190">
    <property type="entry name" value="Tryp_SPc"/>
    <property type="match status" value="1"/>
</dbReference>
<dbReference type="PROSITE" id="PS50240">
    <property type="entry name" value="TRYPSIN_DOM"/>
    <property type="match status" value="1"/>
</dbReference>
<evidence type="ECO:0000256" key="7">
    <source>
        <dbReference type="RuleBase" id="RU363034"/>
    </source>
</evidence>
<dbReference type="SMART" id="SM00202">
    <property type="entry name" value="SR"/>
    <property type="match status" value="1"/>
</dbReference>
<reference evidence="12" key="3">
    <citation type="submission" date="2025-08" db="UniProtKB">
        <authorList>
            <consortium name="Ensembl"/>
        </authorList>
    </citation>
    <scope>IDENTIFICATION</scope>
</reference>
<evidence type="ECO:0000256" key="3">
    <source>
        <dbReference type="ARBA" id="ARBA00022825"/>
    </source>
</evidence>
<dbReference type="Proteomes" id="UP000265140">
    <property type="component" value="Chromosome 1"/>
</dbReference>
<evidence type="ECO:0000256" key="5">
    <source>
        <dbReference type="ARBA" id="ARBA00023180"/>
    </source>
</evidence>
<evidence type="ECO:0000256" key="2">
    <source>
        <dbReference type="ARBA" id="ARBA00022801"/>
    </source>
</evidence>
<feature type="domain" description="Peptidase S1" evidence="10">
    <location>
        <begin position="253"/>
        <end position="481"/>
    </location>
</feature>
<keyword evidence="1 7" id="KW-0645">Protease</keyword>
<dbReference type="InterPro" id="IPR009003">
    <property type="entry name" value="Peptidase_S1_PA"/>
</dbReference>
<keyword evidence="13" id="KW-1185">Reference proteome</keyword>
<dbReference type="SUPFAM" id="SSF57424">
    <property type="entry name" value="LDL receptor-like module"/>
    <property type="match status" value="1"/>
</dbReference>
<dbReference type="PROSITE" id="PS00134">
    <property type="entry name" value="TRYPSIN_HIS"/>
    <property type="match status" value="1"/>
</dbReference>
<reference evidence="12" key="2">
    <citation type="submission" date="2020-02" db="EMBL/GenBank/DDBJ databases">
        <title>Esox lucius (northern pike) genome, fEsoLuc1, primary haplotype.</title>
        <authorList>
            <person name="Myers G."/>
            <person name="Karagic N."/>
            <person name="Meyer A."/>
            <person name="Pippel M."/>
            <person name="Reichard M."/>
            <person name="Winkler S."/>
            <person name="Tracey A."/>
            <person name="Sims Y."/>
            <person name="Howe K."/>
            <person name="Rhie A."/>
            <person name="Formenti G."/>
            <person name="Durbin R."/>
            <person name="Fedrigo O."/>
            <person name="Jarvis E.D."/>
        </authorList>
    </citation>
    <scope>NUCLEOTIDE SEQUENCE [LARGE SCALE GENOMIC DNA]</scope>
</reference>
<dbReference type="GeneTree" id="ENSGT00940000155418"/>
<dbReference type="SUPFAM" id="SSF56487">
    <property type="entry name" value="SRCR-like"/>
    <property type="match status" value="1"/>
</dbReference>
<keyword evidence="2 7" id="KW-0378">Hydrolase</keyword>
<dbReference type="SUPFAM" id="SSF50494">
    <property type="entry name" value="Trypsin-like serine proteases"/>
    <property type="match status" value="1"/>
</dbReference>
<keyword evidence="9" id="KW-0812">Transmembrane</keyword>
<dbReference type="GeneID" id="105012341"/>
<keyword evidence="3 7" id="KW-0720">Serine protease</keyword>
<feature type="region of interest" description="Disordered" evidence="8">
    <location>
        <begin position="18"/>
        <end position="66"/>
    </location>
</feature>
<dbReference type="Gene3D" id="3.10.250.10">
    <property type="entry name" value="SRCR-like domain"/>
    <property type="match status" value="1"/>
</dbReference>
<proteinExistence type="predicted"/>
<dbReference type="GO" id="GO:0006508">
    <property type="term" value="P:proteolysis"/>
    <property type="evidence" value="ECO:0007669"/>
    <property type="project" value="UniProtKB-KW"/>
</dbReference>
<organism evidence="12 13">
    <name type="scientific">Esox lucius</name>
    <name type="common">Northern pike</name>
    <dbReference type="NCBI Taxonomy" id="8010"/>
    <lineage>
        <taxon>Eukaryota</taxon>
        <taxon>Metazoa</taxon>
        <taxon>Chordata</taxon>
        <taxon>Craniata</taxon>
        <taxon>Vertebrata</taxon>
        <taxon>Euteleostomi</taxon>
        <taxon>Actinopterygii</taxon>
        <taxon>Neopterygii</taxon>
        <taxon>Teleostei</taxon>
        <taxon>Protacanthopterygii</taxon>
        <taxon>Esociformes</taxon>
        <taxon>Esocidae</taxon>
        <taxon>Esox</taxon>
    </lineage>
</organism>
<dbReference type="InterPro" id="IPR036055">
    <property type="entry name" value="LDL_receptor-like_sf"/>
</dbReference>
<dbReference type="FunFam" id="2.40.10.10:FF:000003">
    <property type="entry name" value="Transmembrane serine protease 3"/>
    <property type="match status" value="1"/>
</dbReference>
<dbReference type="AlphaFoldDB" id="A0A3P8Y8T9"/>
<evidence type="ECO:0000256" key="1">
    <source>
        <dbReference type="ARBA" id="ARBA00022670"/>
    </source>
</evidence>
<dbReference type="InterPro" id="IPR033116">
    <property type="entry name" value="TRYPSIN_SER"/>
</dbReference>
<dbReference type="GO" id="GO:0004252">
    <property type="term" value="F:serine-type endopeptidase activity"/>
    <property type="evidence" value="ECO:0007669"/>
    <property type="project" value="InterPro"/>
</dbReference>
<evidence type="ECO:0000256" key="4">
    <source>
        <dbReference type="ARBA" id="ARBA00023157"/>
    </source>
</evidence>
<feature type="compositionally biased region" description="Polar residues" evidence="8">
    <location>
        <begin position="21"/>
        <end position="30"/>
    </location>
</feature>
<protein>
    <submittedName>
        <fullName evidence="12">Transmembrane serine protease 4a</fullName>
    </submittedName>
</protein>
<dbReference type="InterPro" id="IPR002172">
    <property type="entry name" value="LDrepeatLR_classA_rpt"/>
</dbReference>
<evidence type="ECO:0000259" key="11">
    <source>
        <dbReference type="PROSITE" id="PS50287"/>
    </source>
</evidence>
<evidence type="ECO:0000313" key="13">
    <source>
        <dbReference type="Proteomes" id="UP000265140"/>
    </source>
</evidence>
<keyword evidence="9" id="KW-1133">Transmembrane helix</keyword>
<keyword evidence="9" id="KW-0472">Membrane</keyword>
<name>A0A3P8Y8T9_ESOLU</name>
<dbReference type="InterPro" id="IPR036772">
    <property type="entry name" value="SRCR-like_dom_sf"/>
</dbReference>
<keyword evidence="5" id="KW-0325">Glycoprotein</keyword>
<feature type="transmembrane region" description="Helical" evidence="9">
    <location>
        <begin position="74"/>
        <end position="95"/>
    </location>
</feature>
<dbReference type="InterPro" id="IPR001190">
    <property type="entry name" value="SRCR"/>
</dbReference>
<dbReference type="Pfam" id="PF00089">
    <property type="entry name" value="Trypsin"/>
    <property type="match status" value="1"/>
</dbReference>
<accession>A0A3P8Y8T9</accession>
<dbReference type="SMART" id="SM00020">
    <property type="entry name" value="Tryp_SPc"/>
    <property type="match status" value="1"/>
</dbReference>
<dbReference type="InterPro" id="IPR018114">
    <property type="entry name" value="TRYPSIN_HIS"/>
</dbReference>
<dbReference type="InterPro" id="IPR001254">
    <property type="entry name" value="Trypsin_dom"/>
</dbReference>
<evidence type="ECO:0000256" key="8">
    <source>
        <dbReference type="SAM" id="MobiDB-lite"/>
    </source>
</evidence>
<feature type="domain" description="SRCR" evidence="11">
    <location>
        <begin position="136"/>
        <end position="242"/>
    </location>
</feature>
<comment type="caution">
    <text evidence="6">Lacks conserved residue(s) required for the propagation of feature annotation.</text>
</comment>
<dbReference type="GO" id="GO:0016020">
    <property type="term" value="C:membrane"/>
    <property type="evidence" value="ECO:0007669"/>
    <property type="project" value="InterPro"/>
</dbReference>
<evidence type="ECO:0000313" key="12">
    <source>
        <dbReference type="Ensembl" id="ENSELUP00000013083.2"/>
    </source>
</evidence>
<dbReference type="InterPro" id="IPR043504">
    <property type="entry name" value="Peptidase_S1_PA_chymotrypsin"/>
</dbReference>
<dbReference type="CTD" id="777630"/>
<dbReference type="PROSITE" id="PS00135">
    <property type="entry name" value="TRYPSIN_SER"/>
    <property type="match status" value="1"/>
</dbReference>
<keyword evidence="4" id="KW-1015">Disulfide bond</keyword>
<dbReference type="CDD" id="cd00112">
    <property type="entry name" value="LDLa"/>
    <property type="match status" value="1"/>
</dbReference>
<sequence>MNTIPNHQSLTLVLRLKDRQTPATVSSDTDNQVDESNRPLNPPKQVSARPGRHRKPMTATKAQTKKSPPTKKSILLTVLVVLVVLGILVTCGYFIKLLIDSKYFFCYRSVKFIPLDEACNGKADCSGGEDELSCVTNLTVSTIFPVRLVSESNVFQVYSAGTGWRSVCSEGWTQQHTLKACQKLGYTNKPKSSNTSVLSLPSSLKTGPFAIVTSSAVTTPINQTVADTPGCSSGTVVSLSCSECGERGPTDRIVGGTDTTIEDWPWQVSLQLNGQHTCGGTLLSPRWVVTAAHCFSGKKLLSRWSVVSGITYMTVLGGSSVDMVIVNGKYDAARNDFDMAMMRLTTPVSLADYRRPVCLPPKNLGLKAGASLTVTGWGYLEEKGKVSTILQKANIPLIGQDQCSSPIVYADSITPRMLCAGYLEGKVDACQGDSGGPLVYQSERWMLVGVVSWGIGCARQNLPGVYCNVDEMLNWIYNVMDENP</sequence>
<dbReference type="Gene3D" id="4.10.400.10">
    <property type="entry name" value="Low-density Lipoprotein Receptor"/>
    <property type="match status" value="1"/>
</dbReference>
<dbReference type="PANTHER" id="PTHR24252:SF7">
    <property type="entry name" value="HYALIN"/>
    <property type="match status" value="1"/>
</dbReference>
<dbReference type="PRINTS" id="PR00722">
    <property type="entry name" value="CHYMOTRYPSIN"/>
</dbReference>
<dbReference type="KEGG" id="els:105012341"/>
<evidence type="ECO:0000259" key="10">
    <source>
        <dbReference type="PROSITE" id="PS50240"/>
    </source>
</evidence>
<evidence type="ECO:0000256" key="9">
    <source>
        <dbReference type="SAM" id="Phobius"/>
    </source>
</evidence>
<reference evidence="13" key="1">
    <citation type="journal article" date="2014" name="PLoS ONE">
        <title>The genome and linkage map of the northern pike (Esox lucius): conserved synteny revealed between the salmonid sister group and the Neoteleostei.</title>
        <authorList>
            <person name="Rondeau E.B."/>
            <person name="Minkley D.R."/>
            <person name="Leong J.S."/>
            <person name="Messmer A.M."/>
            <person name="Jantzen J.R."/>
            <person name="von Schalburg K.R."/>
            <person name="Lemon C."/>
            <person name="Bird N.H."/>
            <person name="Koop B.F."/>
        </authorList>
    </citation>
    <scope>NUCLEOTIDE SEQUENCE</scope>
</reference>